<comment type="similarity">
    <text evidence="3">Belongs to the N(4)/N(6)-methyltransferase family.</text>
</comment>
<dbReference type="STRING" id="1797197.A2Y75_01565"/>
<dbReference type="InterPro" id="IPR002941">
    <property type="entry name" value="DNA_methylase_N4/N6"/>
</dbReference>
<dbReference type="InterPro" id="IPR001091">
    <property type="entry name" value="RM_Methyltransferase"/>
</dbReference>
<dbReference type="SUPFAM" id="SSF53335">
    <property type="entry name" value="S-adenosyl-L-methionine-dependent methyltransferases"/>
    <property type="match status" value="1"/>
</dbReference>
<protein>
    <recommendedName>
        <fullName evidence="3">Methyltransferase</fullName>
        <ecNumber evidence="3">2.1.1.-</ecNumber>
    </recommendedName>
</protein>
<evidence type="ECO:0000313" key="5">
    <source>
        <dbReference type="EMBL" id="OFW58424.1"/>
    </source>
</evidence>
<evidence type="ECO:0000313" key="6">
    <source>
        <dbReference type="Proteomes" id="UP000177876"/>
    </source>
</evidence>
<dbReference type="InterPro" id="IPR029063">
    <property type="entry name" value="SAM-dependent_MTases_sf"/>
</dbReference>
<dbReference type="Gene3D" id="3.40.50.150">
    <property type="entry name" value="Vaccinia Virus protein VP39"/>
    <property type="match status" value="1"/>
</dbReference>
<dbReference type="Proteomes" id="UP000177876">
    <property type="component" value="Unassembled WGS sequence"/>
</dbReference>
<proteinExistence type="inferred from homology"/>
<evidence type="ECO:0000259" key="4">
    <source>
        <dbReference type="Pfam" id="PF01555"/>
    </source>
</evidence>
<feature type="domain" description="DNA methylase N-4/N-6" evidence="4">
    <location>
        <begin position="167"/>
        <end position="230"/>
    </location>
</feature>
<dbReference type="EC" id="2.1.1.-" evidence="3"/>
<dbReference type="EMBL" id="MELK01000023">
    <property type="protein sequence ID" value="OFW58424.1"/>
    <property type="molecule type" value="Genomic_DNA"/>
</dbReference>
<organism evidence="5 6">
    <name type="scientific">Candidatus Solincola sediminis</name>
    <dbReference type="NCBI Taxonomy" id="1797199"/>
    <lineage>
        <taxon>Bacteria</taxon>
        <taxon>Bacillati</taxon>
        <taxon>Actinomycetota</taxon>
        <taxon>Candidatus Geothermincolia</taxon>
        <taxon>Candidatus Geothermincolales</taxon>
        <taxon>Candidatus Geothermincolaceae</taxon>
        <taxon>Candidatus Solincola</taxon>
    </lineage>
</organism>
<dbReference type="PRINTS" id="PR00508">
    <property type="entry name" value="S21N4MTFRASE"/>
</dbReference>
<reference evidence="5 6" key="1">
    <citation type="journal article" date="2016" name="Nat. Commun.">
        <title>Thousands of microbial genomes shed light on interconnected biogeochemical processes in an aquifer system.</title>
        <authorList>
            <person name="Anantharaman K."/>
            <person name="Brown C.T."/>
            <person name="Hug L.A."/>
            <person name="Sharon I."/>
            <person name="Castelle C.J."/>
            <person name="Probst A.J."/>
            <person name="Thomas B.C."/>
            <person name="Singh A."/>
            <person name="Wilkins M.J."/>
            <person name="Karaoz U."/>
            <person name="Brodie E.L."/>
            <person name="Williams K.H."/>
            <person name="Hubbard S.S."/>
            <person name="Banfield J.F."/>
        </authorList>
    </citation>
    <scope>NUCLEOTIDE SEQUENCE [LARGE SCALE GENOMIC DNA]</scope>
</reference>
<evidence type="ECO:0000256" key="2">
    <source>
        <dbReference type="ARBA" id="ARBA00022679"/>
    </source>
</evidence>
<dbReference type="Pfam" id="PF01555">
    <property type="entry name" value="N6_N4_Mtase"/>
    <property type="match status" value="1"/>
</dbReference>
<dbReference type="GO" id="GO:0003677">
    <property type="term" value="F:DNA binding"/>
    <property type="evidence" value="ECO:0007669"/>
    <property type="project" value="InterPro"/>
</dbReference>
<accession>A0A1F2WNK7</accession>
<dbReference type="AlphaFoldDB" id="A0A1F2WNK7"/>
<evidence type="ECO:0000256" key="3">
    <source>
        <dbReference type="RuleBase" id="RU362026"/>
    </source>
</evidence>
<comment type="caution">
    <text evidence="5">The sequence shown here is derived from an EMBL/GenBank/DDBJ whole genome shotgun (WGS) entry which is preliminary data.</text>
</comment>
<dbReference type="GO" id="GO:0008170">
    <property type="term" value="F:N-methyltransferase activity"/>
    <property type="evidence" value="ECO:0007669"/>
    <property type="project" value="InterPro"/>
</dbReference>
<dbReference type="GO" id="GO:0032259">
    <property type="term" value="P:methylation"/>
    <property type="evidence" value="ECO:0007669"/>
    <property type="project" value="UniProtKB-KW"/>
</dbReference>
<keyword evidence="2" id="KW-0808">Transferase</keyword>
<keyword evidence="1" id="KW-0489">Methyltransferase</keyword>
<evidence type="ECO:0000256" key="1">
    <source>
        <dbReference type="ARBA" id="ARBA00022603"/>
    </source>
</evidence>
<sequence length="244" mass="27299">MIPIDFRCGSWESVLADIDEVDTLITDPPFSVRVHNGQRHGRKDTRYCVPSLHPLLSSRGYNYKGWAPDDVRCFVTHWEPRTRGWFCSFTSHDLIQAFTAELASHGRYVFAPIACVQRARNVRLVGDGPGNWTDYLVVARRPLTKGVKHWGALHGAYVGQCHDKGENALNRSKHPCSGGKPIWLMCAIVSDYSRPGDLVCDPCAGGATTLIAAHMEGRHAVGSEQNPETFSKEKERVDWISIRK</sequence>
<gene>
    <name evidence="5" type="ORF">A2Y75_01565</name>
</gene>
<name>A0A1F2WNK7_9ACTN</name>